<organism evidence="2 3">
    <name type="scientific">Obba rivulosa</name>
    <dbReference type="NCBI Taxonomy" id="1052685"/>
    <lineage>
        <taxon>Eukaryota</taxon>
        <taxon>Fungi</taxon>
        <taxon>Dikarya</taxon>
        <taxon>Basidiomycota</taxon>
        <taxon>Agaricomycotina</taxon>
        <taxon>Agaricomycetes</taxon>
        <taxon>Polyporales</taxon>
        <taxon>Gelatoporiaceae</taxon>
        <taxon>Obba</taxon>
    </lineage>
</organism>
<accession>A0A8E2DLK0</accession>
<proteinExistence type="predicted"/>
<feature type="region of interest" description="Disordered" evidence="1">
    <location>
        <begin position="1"/>
        <end position="36"/>
    </location>
</feature>
<protein>
    <submittedName>
        <fullName evidence="2">Uncharacterized protein</fullName>
    </submittedName>
</protein>
<evidence type="ECO:0000256" key="1">
    <source>
        <dbReference type="SAM" id="MobiDB-lite"/>
    </source>
</evidence>
<name>A0A8E2DLK0_9APHY</name>
<gene>
    <name evidence="2" type="ORF">OBBRIDRAFT_549670</name>
</gene>
<dbReference type="Proteomes" id="UP000250043">
    <property type="component" value="Unassembled WGS sequence"/>
</dbReference>
<sequence length="177" mass="19468">MTRLATRFEVSHTIVRQDRANAPHSPSPMPASRTSRLPVCMRGPALTSSQRITRWHLAARLRQPAARPGGPCSNLSTISRLHCPALDSSTKLYCQSRGTDNVRVATGRNLTRKVGFVAGIRNEKGRQIRVRSAGLQCQIACSKPQVSSLSRSCMEERKRARSPANGEGSLRTGPQRR</sequence>
<dbReference type="EMBL" id="KV722391">
    <property type="protein sequence ID" value="OCH91121.1"/>
    <property type="molecule type" value="Genomic_DNA"/>
</dbReference>
<reference evidence="2 3" key="1">
    <citation type="submission" date="2016-07" db="EMBL/GenBank/DDBJ databases">
        <title>Draft genome of the white-rot fungus Obba rivulosa 3A-2.</title>
        <authorList>
            <consortium name="DOE Joint Genome Institute"/>
            <person name="Miettinen O."/>
            <person name="Riley R."/>
            <person name="Acob R."/>
            <person name="Barry K."/>
            <person name="Cullen D."/>
            <person name="De Vries R."/>
            <person name="Hainaut M."/>
            <person name="Hatakka A."/>
            <person name="Henrissat B."/>
            <person name="Hilden K."/>
            <person name="Kuo R."/>
            <person name="Labutti K."/>
            <person name="Lipzen A."/>
            <person name="Makela M.R."/>
            <person name="Sandor L."/>
            <person name="Spatafora J.W."/>
            <person name="Grigoriev I.V."/>
            <person name="Hibbett D.S."/>
        </authorList>
    </citation>
    <scope>NUCLEOTIDE SEQUENCE [LARGE SCALE GENOMIC DNA]</scope>
    <source>
        <strain evidence="2 3">3A-2</strain>
    </source>
</reference>
<dbReference type="AlphaFoldDB" id="A0A8E2DLK0"/>
<evidence type="ECO:0000313" key="2">
    <source>
        <dbReference type="EMBL" id="OCH91121.1"/>
    </source>
</evidence>
<feature type="region of interest" description="Disordered" evidence="1">
    <location>
        <begin position="145"/>
        <end position="177"/>
    </location>
</feature>
<keyword evidence="3" id="KW-1185">Reference proteome</keyword>
<evidence type="ECO:0000313" key="3">
    <source>
        <dbReference type="Proteomes" id="UP000250043"/>
    </source>
</evidence>